<dbReference type="Gene3D" id="3.60.10.10">
    <property type="entry name" value="Endonuclease/exonuclease/phosphatase"/>
    <property type="match status" value="1"/>
</dbReference>
<dbReference type="Proteomes" id="UP001519460">
    <property type="component" value="Unassembled WGS sequence"/>
</dbReference>
<proteinExistence type="predicted"/>
<evidence type="ECO:0000313" key="1">
    <source>
        <dbReference type="EMBL" id="KAK7502362.1"/>
    </source>
</evidence>
<dbReference type="PANTHER" id="PTHR12121:SF100">
    <property type="entry name" value="POLY(A)-SPECIFIC RIBONUCLEASE"/>
    <property type="match status" value="1"/>
</dbReference>
<dbReference type="InterPro" id="IPR050410">
    <property type="entry name" value="CCR4/nocturin_mRNA_transcr"/>
</dbReference>
<keyword evidence="2" id="KW-1185">Reference proteome</keyword>
<reference evidence="1 2" key="1">
    <citation type="journal article" date="2023" name="Sci. Data">
        <title>Genome assembly of the Korean intertidal mud-creeper Batillaria attramentaria.</title>
        <authorList>
            <person name="Patra A.K."/>
            <person name="Ho P.T."/>
            <person name="Jun S."/>
            <person name="Lee S.J."/>
            <person name="Kim Y."/>
            <person name="Won Y.J."/>
        </authorList>
    </citation>
    <scope>NUCLEOTIDE SEQUENCE [LARGE SCALE GENOMIC DNA]</scope>
    <source>
        <strain evidence="1">Wonlab-2016</strain>
    </source>
</reference>
<dbReference type="AlphaFoldDB" id="A0ABD0LTU6"/>
<accession>A0ABD0LTU6</accession>
<dbReference type="InterPro" id="IPR036691">
    <property type="entry name" value="Endo/exonu/phosph_ase_sf"/>
</dbReference>
<sequence>MWGGPWLCQQSDGDRYIILHLKDDLHQHVTCTALRLCHKLFPGANHRSAHEAKEGFWVCHCHQSSFLLHAAHRTTAVICAACMPPEPHTRQLLLAATAHIHWDPEYSDVKLVQTMMLMWELQKFVEEASHKYPLPFPGPYDVNSIPLLFCGDLNSLPDSGVIEYLTNGRVAVNHDDFRNNVYDQCMKKMSNGDKEHVYHNFRLARAYNDVMPVTNFTYDFKGIIDYIFHSRDHLSVLGMLGPYDEEWFRHNKILGCPHPHIPSDHFSLFVEMEMAVRLPPSGRGLPMALPKPR</sequence>
<dbReference type="PANTHER" id="PTHR12121">
    <property type="entry name" value="CARBON CATABOLITE REPRESSOR PROTEIN 4"/>
    <property type="match status" value="1"/>
</dbReference>
<name>A0ABD0LTU6_9CAEN</name>
<dbReference type="SUPFAM" id="SSF56219">
    <property type="entry name" value="DNase I-like"/>
    <property type="match status" value="1"/>
</dbReference>
<organism evidence="1 2">
    <name type="scientific">Batillaria attramentaria</name>
    <dbReference type="NCBI Taxonomy" id="370345"/>
    <lineage>
        <taxon>Eukaryota</taxon>
        <taxon>Metazoa</taxon>
        <taxon>Spiralia</taxon>
        <taxon>Lophotrochozoa</taxon>
        <taxon>Mollusca</taxon>
        <taxon>Gastropoda</taxon>
        <taxon>Caenogastropoda</taxon>
        <taxon>Sorbeoconcha</taxon>
        <taxon>Cerithioidea</taxon>
        <taxon>Batillariidae</taxon>
        <taxon>Batillaria</taxon>
    </lineage>
</organism>
<gene>
    <name evidence="1" type="ORF">BaRGS_00006315</name>
</gene>
<protein>
    <recommendedName>
        <fullName evidence="3">CCR4-NOT transcription complex subunit 6-like</fullName>
    </recommendedName>
</protein>
<dbReference type="EMBL" id="JACVVK020000026">
    <property type="protein sequence ID" value="KAK7502362.1"/>
    <property type="molecule type" value="Genomic_DNA"/>
</dbReference>
<comment type="caution">
    <text evidence="1">The sequence shown here is derived from an EMBL/GenBank/DDBJ whole genome shotgun (WGS) entry which is preliminary data.</text>
</comment>
<evidence type="ECO:0000313" key="2">
    <source>
        <dbReference type="Proteomes" id="UP001519460"/>
    </source>
</evidence>
<evidence type="ECO:0008006" key="3">
    <source>
        <dbReference type="Google" id="ProtNLM"/>
    </source>
</evidence>